<dbReference type="SUPFAM" id="SSF55120">
    <property type="entry name" value="Pseudouridine synthase"/>
    <property type="match status" value="1"/>
</dbReference>
<feature type="active site" evidence="3">
    <location>
        <position position="458"/>
    </location>
</feature>
<comment type="function">
    <text evidence="2">Catalyzes oxygen-dependent 5-hydroxyuridine (ho5U) modification at position 34 in tRNAs.</text>
</comment>
<dbReference type="NCBIfam" id="TIGR00005">
    <property type="entry name" value="rluA_subfam"/>
    <property type="match status" value="1"/>
</dbReference>
<dbReference type="Pfam" id="PF00581">
    <property type="entry name" value="Rhodanese"/>
    <property type="match status" value="1"/>
</dbReference>
<keyword evidence="5" id="KW-0413">Isomerase</keyword>
<dbReference type="Pfam" id="PF00849">
    <property type="entry name" value="PseudoU_synth_2"/>
    <property type="match status" value="1"/>
</dbReference>
<dbReference type="InterPro" id="IPR036873">
    <property type="entry name" value="Rhodanese-like_dom_sf"/>
</dbReference>
<dbReference type="Gene3D" id="3.30.2350.10">
    <property type="entry name" value="Pseudouridine synthase"/>
    <property type="match status" value="1"/>
</dbReference>
<dbReference type="CDD" id="cd01518">
    <property type="entry name" value="RHOD_YceA"/>
    <property type="match status" value="1"/>
</dbReference>
<dbReference type="PROSITE" id="PS01129">
    <property type="entry name" value="PSI_RLU"/>
    <property type="match status" value="1"/>
</dbReference>
<dbReference type="NCBIfam" id="NF001136">
    <property type="entry name" value="PRK00142.1-4"/>
    <property type="match status" value="1"/>
</dbReference>
<dbReference type="NCBIfam" id="NF003703">
    <property type="entry name" value="PRK05320.1"/>
    <property type="match status" value="1"/>
</dbReference>
<protein>
    <recommendedName>
        <fullName evidence="2">tRNA uridine(34) hydroxylase</fullName>
        <ecNumber evidence="2">1.14.-.-</ecNumber>
    </recommendedName>
    <alternativeName>
        <fullName evidence="2">tRNA hydroxylation protein O</fullName>
    </alternativeName>
</protein>
<evidence type="ECO:0000256" key="1">
    <source>
        <dbReference type="ARBA" id="ARBA00010876"/>
    </source>
</evidence>
<dbReference type="InterPro" id="IPR006224">
    <property type="entry name" value="PsdUridine_synth_RluA-like_CS"/>
</dbReference>
<sequence length="635" mass="70934">MASTTSPQSAAATTGRIVNIAAYRFVHLDRLEERRAHLKELTRSLRLKGTILLSEEGINLFVAGDRAGIDALLEDLRRDPLLADLEVKESLSDEQPFERMLVKIKKEIIAFGVEGIDPARRTSPKLPAKELREWLAKGRKLTLLDVRNDYEVEVGTFENAVPIGVDHFRDFPEAAEKLPEDLREQPVVMFCTGGIRCEKAGPMLEQAGFREVYQLEGGILKYFEECGGDFYQGSCFVFDKRVAVDPELKETDVTQCFACQAPLTPEDRQSPQYEPGVSCPHCWRTPEERMAKRCAERTAAIAEFTSPLPGRQPYVNYRPLSVPGRLDNVTLLEFLCGLHPHVPAEEWRESIDAGRVVRRRSPHRPPVGEVGRPEDYEPVAADRVVRSGERFFHVFPTTVEPDVAADIRVLFEDDWIVAVHKPAPLPMHPCGRYHRNTLEFILRQLFSPLKLRPAHRLDANTSGIVLLSKTRQVASRVQPQFERGEVTKTYLARVAGVPERESFRCEAAISSGPSQSGHRSVDADGLPAVTEFRLLETFNDGTSLLEVSPLTGRTNQIRVHLQHLGLPIVGDPVYGPGADGEAVQTLRADAPPMCLQAAAITIRHPQTGKTMTLEAPAPEWSRGWLAVVAQRRPQL</sequence>
<dbReference type="InterPro" id="IPR020103">
    <property type="entry name" value="PsdUridine_synth_cat_dom_sf"/>
</dbReference>
<dbReference type="GO" id="GO:0009982">
    <property type="term" value="F:pseudouridine synthase activity"/>
    <property type="evidence" value="ECO:0007669"/>
    <property type="project" value="InterPro"/>
</dbReference>
<dbReference type="PANTHER" id="PTHR43268:SF3">
    <property type="entry name" value="RHODANESE-LIKE DOMAIN-CONTAINING PROTEIN 7-RELATED"/>
    <property type="match status" value="1"/>
</dbReference>
<proteinExistence type="inferred from homology"/>
<reference evidence="5 6" key="1">
    <citation type="submission" date="2019-02" db="EMBL/GenBank/DDBJ databases">
        <title>Deep-cultivation of Planctomycetes and their phenomic and genomic characterization uncovers novel biology.</title>
        <authorList>
            <person name="Wiegand S."/>
            <person name="Jogler M."/>
            <person name="Boedeker C."/>
            <person name="Pinto D."/>
            <person name="Vollmers J."/>
            <person name="Rivas-Marin E."/>
            <person name="Kohn T."/>
            <person name="Peeters S.H."/>
            <person name="Heuer A."/>
            <person name="Rast P."/>
            <person name="Oberbeckmann S."/>
            <person name="Bunk B."/>
            <person name="Jeske O."/>
            <person name="Meyerdierks A."/>
            <person name="Storesund J.E."/>
            <person name="Kallscheuer N."/>
            <person name="Luecker S."/>
            <person name="Lage O.M."/>
            <person name="Pohl T."/>
            <person name="Merkel B.J."/>
            <person name="Hornburger P."/>
            <person name="Mueller R.-W."/>
            <person name="Bruemmer F."/>
            <person name="Labrenz M."/>
            <person name="Spormann A.M."/>
            <person name="Op den Camp H."/>
            <person name="Overmann J."/>
            <person name="Amann R."/>
            <person name="Jetten M.S.M."/>
            <person name="Mascher T."/>
            <person name="Medema M.H."/>
            <person name="Devos D.P."/>
            <person name="Kaster A.-K."/>
            <person name="Ovreas L."/>
            <person name="Rohde M."/>
            <person name="Galperin M.Y."/>
            <person name="Jogler C."/>
        </authorList>
    </citation>
    <scope>NUCLEOTIDE SEQUENCE [LARGE SCALE GENOMIC DNA]</scope>
    <source>
        <strain evidence="5 6">Mal4</strain>
    </source>
</reference>
<dbReference type="GO" id="GO:0140098">
    <property type="term" value="F:catalytic activity, acting on RNA"/>
    <property type="evidence" value="ECO:0007669"/>
    <property type="project" value="UniProtKB-ARBA"/>
</dbReference>
<dbReference type="InterPro" id="IPR006225">
    <property type="entry name" value="PsdUridine_synth_RluC/D"/>
</dbReference>
<dbReference type="HAMAP" id="MF_00469">
    <property type="entry name" value="TrhO"/>
    <property type="match status" value="1"/>
</dbReference>
<dbReference type="RefSeq" id="WP_145372886.1">
    <property type="nucleotide sequence ID" value="NZ_CP036275.1"/>
</dbReference>
<comment type="similarity">
    <text evidence="2">Belongs to the TrhO family.</text>
</comment>
<dbReference type="InterPro" id="IPR001763">
    <property type="entry name" value="Rhodanese-like_dom"/>
</dbReference>
<name>A0A517ZG67_9PLAN</name>
<dbReference type="InterPro" id="IPR040503">
    <property type="entry name" value="TRHO_N"/>
</dbReference>
<dbReference type="GO" id="GO:0001522">
    <property type="term" value="P:pseudouridine synthesis"/>
    <property type="evidence" value="ECO:0007669"/>
    <property type="project" value="InterPro"/>
</dbReference>
<evidence type="ECO:0000256" key="2">
    <source>
        <dbReference type="HAMAP-Rule" id="MF_00469"/>
    </source>
</evidence>
<dbReference type="EMBL" id="CP036275">
    <property type="protein sequence ID" value="QDU41461.1"/>
    <property type="molecule type" value="Genomic_DNA"/>
</dbReference>
<dbReference type="AlphaFoldDB" id="A0A517ZG67"/>
<dbReference type="GO" id="GO:0016705">
    <property type="term" value="F:oxidoreductase activity, acting on paired donors, with incorporation or reduction of molecular oxygen"/>
    <property type="evidence" value="ECO:0007669"/>
    <property type="project" value="UniProtKB-UniRule"/>
</dbReference>
<dbReference type="KEGG" id="mri:Mal4_58290"/>
<keyword evidence="6" id="KW-1185">Reference proteome</keyword>
<keyword evidence="2" id="KW-0560">Oxidoreductase</keyword>
<dbReference type="PROSITE" id="PS50206">
    <property type="entry name" value="RHODANESE_3"/>
    <property type="match status" value="1"/>
</dbReference>
<dbReference type="Gene3D" id="3.30.70.100">
    <property type="match status" value="1"/>
</dbReference>
<dbReference type="PANTHER" id="PTHR43268">
    <property type="entry name" value="THIOSULFATE SULFURTRANSFERASE/RHODANESE-LIKE DOMAIN-CONTAINING PROTEIN 2"/>
    <property type="match status" value="1"/>
</dbReference>
<dbReference type="InterPro" id="IPR020936">
    <property type="entry name" value="TrhO"/>
</dbReference>
<dbReference type="Proteomes" id="UP000320496">
    <property type="component" value="Chromosome"/>
</dbReference>
<dbReference type="SUPFAM" id="SSF52821">
    <property type="entry name" value="Rhodanese/Cell cycle control phosphatase"/>
    <property type="match status" value="1"/>
</dbReference>
<feature type="domain" description="Rhodanese" evidence="4">
    <location>
        <begin position="137"/>
        <end position="231"/>
    </location>
</feature>
<dbReference type="Gene3D" id="3.40.250.10">
    <property type="entry name" value="Rhodanese-like domain"/>
    <property type="match status" value="1"/>
</dbReference>
<dbReference type="Pfam" id="PF17773">
    <property type="entry name" value="UPF0176_N"/>
    <property type="match status" value="1"/>
</dbReference>
<evidence type="ECO:0000313" key="5">
    <source>
        <dbReference type="EMBL" id="QDU41461.1"/>
    </source>
</evidence>
<evidence type="ECO:0000256" key="3">
    <source>
        <dbReference type="PIRSR" id="PIRSR606225-1"/>
    </source>
</evidence>
<comment type="similarity">
    <text evidence="1">Belongs to the pseudouridine synthase RluA family.</text>
</comment>
<comment type="catalytic activity">
    <reaction evidence="2">
        <text>uridine(34) in tRNA + AH2 + O2 = 5-hydroxyuridine(34) in tRNA + A + H2O</text>
        <dbReference type="Rhea" id="RHEA:64224"/>
        <dbReference type="Rhea" id="RHEA-COMP:11727"/>
        <dbReference type="Rhea" id="RHEA-COMP:13381"/>
        <dbReference type="ChEBI" id="CHEBI:13193"/>
        <dbReference type="ChEBI" id="CHEBI:15377"/>
        <dbReference type="ChEBI" id="CHEBI:15379"/>
        <dbReference type="ChEBI" id="CHEBI:17499"/>
        <dbReference type="ChEBI" id="CHEBI:65315"/>
        <dbReference type="ChEBI" id="CHEBI:136877"/>
    </reaction>
</comment>
<organism evidence="5 6">
    <name type="scientific">Maioricimonas rarisocia</name>
    <dbReference type="NCBI Taxonomy" id="2528026"/>
    <lineage>
        <taxon>Bacteria</taxon>
        <taxon>Pseudomonadati</taxon>
        <taxon>Planctomycetota</taxon>
        <taxon>Planctomycetia</taxon>
        <taxon>Planctomycetales</taxon>
        <taxon>Planctomycetaceae</taxon>
        <taxon>Maioricimonas</taxon>
    </lineage>
</organism>
<dbReference type="EC" id="1.14.-.-" evidence="2"/>
<dbReference type="InterPro" id="IPR006145">
    <property type="entry name" value="PsdUridine_synth_RsuA/RluA"/>
</dbReference>
<dbReference type="SMART" id="SM00450">
    <property type="entry name" value="RHOD"/>
    <property type="match status" value="1"/>
</dbReference>
<keyword evidence="2" id="KW-0819">tRNA processing</keyword>
<evidence type="ECO:0000313" key="6">
    <source>
        <dbReference type="Proteomes" id="UP000320496"/>
    </source>
</evidence>
<dbReference type="GO" id="GO:0003723">
    <property type="term" value="F:RNA binding"/>
    <property type="evidence" value="ECO:0007669"/>
    <property type="project" value="InterPro"/>
</dbReference>
<evidence type="ECO:0000259" key="4">
    <source>
        <dbReference type="PROSITE" id="PS50206"/>
    </source>
</evidence>
<dbReference type="GO" id="GO:0006400">
    <property type="term" value="P:tRNA modification"/>
    <property type="evidence" value="ECO:0007669"/>
    <property type="project" value="UniProtKB-UniRule"/>
</dbReference>
<dbReference type="OrthoDB" id="9784108at2"/>
<gene>
    <name evidence="5" type="primary">rluA</name>
    <name evidence="2" type="synonym">trhO</name>
    <name evidence="5" type="ORF">Mal4_58290</name>
</gene>
<accession>A0A517ZG67</accession>